<keyword evidence="2" id="KW-1185">Reference proteome</keyword>
<name>A0ABQ2BUP4_9FLAO</name>
<accession>A0ABQ2BUP4</accession>
<reference evidence="2" key="1">
    <citation type="journal article" date="2019" name="Int. J. Syst. Evol. Microbiol.">
        <title>The Global Catalogue of Microorganisms (GCM) 10K type strain sequencing project: providing services to taxonomists for standard genome sequencing and annotation.</title>
        <authorList>
            <consortium name="The Broad Institute Genomics Platform"/>
            <consortium name="The Broad Institute Genome Sequencing Center for Infectious Disease"/>
            <person name="Wu L."/>
            <person name="Ma J."/>
        </authorList>
    </citation>
    <scope>NUCLEOTIDE SEQUENCE [LARGE SCALE GENOMIC DNA]</scope>
    <source>
        <strain evidence="2">CCM 8681</strain>
    </source>
</reference>
<comment type="caution">
    <text evidence="1">The sequence shown here is derived from an EMBL/GenBank/DDBJ whole genome shotgun (WGS) entry which is preliminary data.</text>
</comment>
<proteinExistence type="predicted"/>
<organism evidence="1 2">
    <name type="scientific">Winogradskyella haliclonae</name>
    <dbReference type="NCBI Taxonomy" id="2048558"/>
    <lineage>
        <taxon>Bacteria</taxon>
        <taxon>Pseudomonadati</taxon>
        <taxon>Bacteroidota</taxon>
        <taxon>Flavobacteriia</taxon>
        <taxon>Flavobacteriales</taxon>
        <taxon>Flavobacteriaceae</taxon>
        <taxon>Winogradskyella</taxon>
    </lineage>
</organism>
<dbReference type="Gene3D" id="3.40.630.30">
    <property type="match status" value="1"/>
</dbReference>
<evidence type="ECO:0000313" key="1">
    <source>
        <dbReference type="EMBL" id="GGI55764.1"/>
    </source>
</evidence>
<protein>
    <submittedName>
        <fullName evidence="1">Uncharacterized protein</fullName>
    </submittedName>
</protein>
<evidence type="ECO:0000313" key="2">
    <source>
        <dbReference type="Proteomes" id="UP000624701"/>
    </source>
</evidence>
<dbReference type="RefSeq" id="WP_188372711.1">
    <property type="nucleotide sequence ID" value="NZ_BMDQ01000001.1"/>
</dbReference>
<dbReference type="Proteomes" id="UP000624701">
    <property type="component" value="Unassembled WGS sequence"/>
</dbReference>
<sequence>MKNNPKHFTTNYDDEKTKEKLFFQPYIEQSDKNNFVIRAFHNKTLVGISGFKRHERKKLIMAA</sequence>
<gene>
    <name evidence="1" type="ORF">GCM10011444_00730</name>
</gene>
<dbReference type="EMBL" id="BMDQ01000001">
    <property type="protein sequence ID" value="GGI55764.1"/>
    <property type="molecule type" value="Genomic_DNA"/>
</dbReference>